<dbReference type="PANTHER" id="PTHR33988">
    <property type="entry name" value="ENDORIBONUCLEASE MAZF-RELATED"/>
    <property type="match status" value="1"/>
</dbReference>
<dbReference type="AlphaFoldDB" id="A0A1G2SG66"/>
<dbReference type="Proteomes" id="UP000177987">
    <property type="component" value="Unassembled WGS sequence"/>
</dbReference>
<dbReference type="InterPro" id="IPR003477">
    <property type="entry name" value="PemK-like"/>
</dbReference>
<dbReference type="SUPFAM" id="SSF50118">
    <property type="entry name" value="Cell growth inhibitor/plasmid maintenance toxic component"/>
    <property type="match status" value="1"/>
</dbReference>
<dbReference type="InterPro" id="IPR011067">
    <property type="entry name" value="Plasmid_toxin/cell-grow_inhib"/>
</dbReference>
<dbReference type="EMBL" id="MHUW01000009">
    <property type="protein sequence ID" value="OHA83954.1"/>
    <property type="molecule type" value="Genomic_DNA"/>
</dbReference>
<dbReference type="Pfam" id="PF02452">
    <property type="entry name" value="PemK_toxin"/>
    <property type="match status" value="1"/>
</dbReference>
<dbReference type="GO" id="GO:0004521">
    <property type="term" value="F:RNA endonuclease activity"/>
    <property type="evidence" value="ECO:0007669"/>
    <property type="project" value="TreeGrafter"/>
</dbReference>
<dbReference type="STRING" id="1802727.A2937_00410"/>
<organism evidence="1 2">
    <name type="scientific">Candidatus Yonathbacteria bacterium RIFCSPLOWO2_01_FULL_47_33b</name>
    <dbReference type="NCBI Taxonomy" id="1802727"/>
    <lineage>
        <taxon>Bacteria</taxon>
        <taxon>Candidatus Yonathiibacteriota</taxon>
    </lineage>
</organism>
<accession>A0A1G2SG66</accession>
<reference evidence="1 2" key="1">
    <citation type="journal article" date="2016" name="Nat. Commun.">
        <title>Thousands of microbial genomes shed light on interconnected biogeochemical processes in an aquifer system.</title>
        <authorList>
            <person name="Anantharaman K."/>
            <person name="Brown C.T."/>
            <person name="Hug L.A."/>
            <person name="Sharon I."/>
            <person name="Castelle C.J."/>
            <person name="Probst A.J."/>
            <person name="Thomas B.C."/>
            <person name="Singh A."/>
            <person name="Wilkins M.J."/>
            <person name="Karaoz U."/>
            <person name="Brodie E.L."/>
            <person name="Williams K.H."/>
            <person name="Hubbard S.S."/>
            <person name="Banfield J.F."/>
        </authorList>
    </citation>
    <scope>NUCLEOTIDE SEQUENCE [LARGE SCALE GENOMIC DNA]</scope>
</reference>
<name>A0A1G2SG66_9BACT</name>
<protein>
    <submittedName>
        <fullName evidence="1">mRNA-degrading endonuclease</fullName>
    </submittedName>
</protein>
<keyword evidence="1" id="KW-0540">Nuclease</keyword>
<keyword evidence="1" id="KW-0378">Hydrolase</keyword>
<evidence type="ECO:0000313" key="2">
    <source>
        <dbReference type="Proteomes" id="UP000177987"/>
    </source>
</evidence>
<dbReference type="GO" id="GO:0003677">
    <property type="term" value="F:DNA binding"/>
    <property type="evidence" value="ECO:0007669"/>
    <property type="project" value="InterPro"/>
</dbReference>
<gene>
    <name evidence="1" type="ORF">A2937_00410</name>
</gene>
<dbReference type="GO" id="GO:0016075">
    <property type="term" value="P:rRNA catabolic process"/>
    <property type="evidence" value="ECO:0007669"/>
    <property type="project" value="TreeGrafter"/>
</dbReference>
<keyword evidence="1" id="KW-0255">Endonuclease</keyword>
<dbReference type="PANTHER" id="PTHR33988:SF3">
    <property type="entry name" value="ENDORIBONUCLEASE TOXIN CHPB-RELATED"/>
    <property type="match status" value="1"/>
</dbReference>
<proteinExistence type="predicted"/>
<dbReference type="GO" id="GO:0006402">
    <property type="term" value="P:mRNA catabolic process"/>
    <property type="evidence" value="ECO:0007669"/>
    <property type="project" value="TreeGrafter"/>
</dbReference>
<sequence length="113" mass="12643">MAKLKYIPCRGDIVWIDFDPTKGHEQSGRRPAIVVSFDAYNGMSGRALFCPITSKIRGHVFDVTFEGKKVKGAILADQVRTMDWSKRDLVFVEKAPPFVTDDVEGKLLTLIQG</sequence>
<comment type="caution">
    <text evidence="1">The sequence shown here is derived from an EMBL/GenBank/DDBJ whole genome shotgun (WGS) entry which is preliminary data.</text>
</comment>
<dbReference type="Gene3D" id="2.30.30.110">
    <property type="match status" value="1"/>
</dbReference>
<evidence type="ECO:0000313" key="1">
    <source>
        <dbReference type="EMBL" id="OHA83954.1"/>
    </source>
</evidence>